<dbReference type="Pfam" id="PF13520">
    <property type="entry name" value="AA_permease_2"/>
    <property type="match status" value="1"/>
</dbReference>
<feature type="transmembrane region" description="Helical" evidence="6">
    <location>
        <begin position="195"/>
        <end position="215"/>
    </location>
</feature>
<organism evidence="7 8">
    <name type="scientific">Hypericibacter adhaerens</name>
    <dbReference type="NCBI Taxonomy" id="2602016"/>
    <lineage>
        <taxon>Bacteria</taxon>
        <taxon>Pseudomonadati</taxon>
        <taxon>Pseudomonadota</taxon>
        <taxon>Alphaproteobacteria</taxon>
        <taxon>Rhodospirillales</taxon>
        <taxon>Dongiaceae</taxon>
        <taxon>Hypericibacter</taxon>
    </lineage>
</organism>
<reference evidence="7 8" key="1">
    <citation type="submission" date="2019-08" db="EMBL/GenBank/DDBJ databases">
        <title>Hyperibacter terrae gen. nov., sp. nov. and Hyperibacter viscosus sp. nov., two new members in the family Rhodospirillaceae isolated from the rhizosphere of Hypericum perforatum.</title>
        <authorList>
            <person name="Noviana Z."/>
        </authorList>
    </citation>
    <scope>NUCLEOTIDE SEQUENCE [LARGE SCALE GENOMIC DNA]</scope>
    <source>
        <strain evidence="7 8">R5959</strain>
    </source>
</reference>
<evidence type="ECO:0000256" key="3">
    <source>
        <dbReference type="ARBA" id="ARBA00022692"/>
    </source>
</evidence>
<feature type="transmembrane region" description="Helical" evidence="6">
    <location>
        <begin position="475"/>
        <end position="493"/>
    </location>
</feature>
<evidence type="ECO:0000256" key="5">
    <source>
        <dbReference type="ARBA" id="ARBA00023136"/>
    </source>
</evidence>
<feature type="transmembrane region" description="Helical" evidence="6">
    <location>
        <begin position="235"/>
        <end position="254"/>
    </location>
</feature>
<feature type="transmembrane region" description="Helical" evidence="6">
    <location>
        <begin position="72"/>
        <end position="93"/>
    </location>
</feature>
<dbReference type="KEGG" id="hadh:FRZ61_13590"/>
<feature type="transmembrane region" description="Helical" evidence="6">
    <location>
        <begin position="381"/>
        <end position="400"/>
    </location>
</feature>
<sequence length="526" mass="56121">MSQSPKDPGYHGVDADVKQLHSMGYAQELSRRMGGFQNFAISFSIICILAGGITAFPAAFSAAGGASVGYGWPLACLFALVVSIALGQVASAYPTAGGIYHWASILGGKGWGWAAAWFNLAGLLFVVSSVNFGVFLLFRDLFLAGVLGMDVTSWTTAGMFDSGWWIQTIFITIITAIQAIINHRGIRLTTVLTDFSGYLIFVGSIVLTIALLVYAPSLDFSRLFTFTNYTGDAGGGVWPAAQTSVFLAFMLGLLQGVYTITGFDASGHTSEETRNAAVEVPKGMYRSVWWSFLFGYVMVCAFVLAMPSMDEGAKTGWGSFNYVMAQSPMPDVLRKLLYIVIVVSNFLCALSGLTSCSRMLYAFSRDGGIPFFSNSLKKVSVAFRTPVNAIWVAAILSIVATLYGDAFFVLATGCAVFLYISYVMAIGAGLLAEGKSWTQKGPFNLGGLSKPIALFAVIGCLILIAVGVQPPNEKVGYLIVAMIVAGVVIWYAIEKRRFGGPPIGEAIARKQAEIAAREKALGGAAE</sequence>
<keyword evidence="2" id="KW-0813">Transport</keyword>
<evidence type="ECO:0000256" key="2">
    <source>
        <dbReference type="ARBA" id="ARBA00022448"/>
    </source>
</evidence>
<proteinExistence type="predicted"/>
<dbReference type="PANTHER" id="PTHR45649">
    <property type="entry name" value="AMINO-ACID PERMEASE BAT1"/>
    <property type="match status" value="1"/>
</dbReference>
<evidence type="ECO:0000313" key="7">
    <source>
        <dbReference type="EMBL" id="QEX21434.1"/>
    </source>
</evidence>
<feature type="transmembrane region" description="Helical" evidence="6">
    <location>
        <begin position="288"/>
        <end position="309"/>
    </location>
</feature>
<gene>
    <name evidence="7" type="ORF">FRZ61_13590</name>
</gene>
<feature type="transmembrane region" description="Helical" evidence="6">
    <location>
        <begin position="164"/>
        <end position="183"/>
    </location>
</feature>
<dbReference type="OrthoDB" id="8274074at2"/>
<comment type="subcellular location">
    <subcellularLocation>
        <location evidence="1">Membrane</location>
        <topology evidence="1">Multi-pass membrane protein</topology>
    </subcellularLocation>
</comment>
<feature type="transmembrane region" description="Helical" evidence="6">
    <location>
        <begin position="114"/>
        <end position="138"/>
    </location>
</feature>
<evidence type="ECO:0000256" key="4">
    <source>
        <dbReference type="ARBA" id="ARBA00022989"/>
    </source>
</evidence>
<keyword evidence="4 6" id="KW-1133">Transmembrane helix</keyword>
<feature type="transmembrane region" description="Helical" evidence="6">
    <location>
        <begin position="406"/>
        <end position="431"/>
    </location>
</feature>
<dbReference type="PIRSF" id="PIRSF006060">
    <property type="entry name" value="AA_transporter"/>
    <property type="match status" value="1"/>
</dbReference>
<feature type="transmembrane region" description="Helical" evidence="6">
    <location>
        <begin position="39"/>
        <end position="60"/>
    </location>
</feature>
<feature type="transmembrane region" description="Helical" evidence="6">
    <location>
        <begin position="336"/>
        <end position="361"/>
    </location>
</feature>
<evidence type="ECO:0000313" key="8">
    <source>
        <dbReference type="Proteomes" id="UP000325797"/>
    </source>
</evidence>
<dbReference type="Proteomes" id="UP000325797">
    <property type="component" value="Chromosome"/>
</dbReference>
<dbReference type="RefSeq" id="WP_151115963.1">
    <property type="nucleotide sequence ID" value="NZ_CP042582.1"/>
</dbReference>
<protein>
    <submittedName>
        <fullName evidence="7">Amino acid permease</fullName>
    </submittedName>
</protein>
<evidence type="ECO:0000256" key="1">
    <source>
        <dbReference type="ARBA" id="ARBA00004141"/>
    </source>
</evidence>
<dbReference type="InterPro" id="IPR002293">
    <property type="entry name" value="AA/rel_permease1"/>
</dbReference>
<dbReference type="EMBL" id="CP042582">
    <property type="protein sequence ID" value="QEX21434.1"/>
    <property type="molecule type" value="Genomic_DNA"/>
</dbReference>
<keyword evidence="3 6" id="KW-0812">Transmembrane</keyword>
<dbReference type="PANTHER" id="PTHR45649:SF26">
    <property type="entry name" value="OS04G0435100 PROTEIN"/>
    <property type="match status" value="1"/>
</dbReference>
<feature type="transmembrane region" description="Helical" evidence="6">
    <location>
        <begin position="452"/>
        <end position="469"/>
    </location>
</feature>
<name>A0A5J6MWA2_9PROT</name>
<keyword evidence="8" id="KW-1185">Reference proteome</keyword>
<dbReference type="GO" id="GO:0022857">
    <property type="term" value="F:transmembrane transporter activity"/>
    <property type="evidence" value="ECO:0007669"/>
    <property type="project" value="InterPro"/>
</dbReference>
<evidence type="ECO:0000256" key="6">
    <source>
        <dbReference type="SAM" id="Phobius"/>
    </source>
</evidence>
<accession>A0A5J6MWA2</accession>
<dbReference type="GO" id="GO:0016020">
    <property type="term" value="C:membrane"/>
    <property type="evidence" value="ECO:0007669"/>
    <property type="project" value="UniProtKB-SubCell"/>
</dbReference>
<keyword evidence="5 6" id="KW-0472">Membrane</keyword>
<dbReference type="Gene3D" id="1.20.1740.10">
    <property type="entry name" value="Amino acid/polyamine transporter I"/>
    <property type="match status" value="1"/>
</dbReference>
<dbReference type="AlphaFoldDB" id="A0A5J6MWA2"/>